<proteinExistence type="predicted"/>
<feature type="domain" description="FRG" evidence="1">
    <location>
        <begin position="52"/>
        <end position="151"/>
    </location>
</feature>
<sequence length="367" mass="43404">MDKIKYGEFDKIPDFNDNFENYCIESNNNYLLPASKSESWDTFLQTINTLNQNENWIFRGQNDGSWDLKPSLLRLCCNPNEQEFQEMLNLFKNTLIEMGLKKYRRVDNTQQWCIARHYGLPSPALDWSYDPRVALFFAIENFQTTTNKTRYVPIYIFDKSIIEKKFKELINLYDDQDLDKRISAQKGLLMFIKNNQQIESILEEPNLSYKYFRKVYIGREDTKKCLNNLEKNNNPICKKTLYPESIEGAVQYCNFKFQKYFRQSYKNTTLMTIKNIEPPLFNTIEKDKYKHFVLLNSRGLPVNCVKCDKRYDNEQLSLEAFINHYLLHGMQIIGLREEQSQDGSINILVTLGISKDKEIIKNINSSI</sequence>
<dbReference type="EMBL" id="UGOL01000001">
    <property type="protein sequence ID" value="STX78324.1"/>
    <property type="molecule type" value="Genomic_DNA"/>
</dbReference>
<dbReference type="InterPro" id="IPR014966">
    <property type="entry name" value="FRG-dom"/>
</dbReference>
<name>A0A378K9B1_LEGPN</name>
<dbReference type="Proteomes" id="UP000254631">
    <property type="component" value="Unassembled WGS sequence"/>
</dbReference>
<dbReference type="AlphaFoldDB" id="A0A378K9B1"/>
<organism evidence="2 3">
    <name type="scientific">Legionella pneumophila</name>
    <dbReference type="NCBI Taxonomy" id="446"/>
    <lineage>
        <taxon>Bacteria</taxon>
        <taxon>Pseudomonadati</taxon>
        <taxon>Pseudomonadota</taxon>
        <taxon>Gammaproteobacteria</taxon>
        <taxon>Legionellales</taxon>
        <taxon>Legionellaceae</taxon>
        <taxon>Legionella</taxon>
    </lineage>
</organism>
<protein>
    <submittedName>
        <fullName evidence="2">FRG domain</fullName>
    </submittedName>
</protein>
<evidence type="ECO:0000259" key="1">
    <source>
        <dbReference type="SMART" id="SM00901"/>
    </source>
</evidence>
<reference evidence="2 3" key="1">
    <citation type="submission" date="2018-06" db="EMBL/GenBank/DDBJ databases">
        <authorList>
            <consortium name="Pathogen Informatics"/>
            <person name="Doyle S."/>
        </authorList>
    </citation>
    <scope>NUCLEOTIDE SEQUENCE [LARGE SCALE GENOMIC DNA]</scope>
    <source>
        <strain evidence="2 3">NCTC12000</strain>
    </source>
</reference>
<dbReference type="RefSeq" id="WP_027219856.1">
    <property type="nucleotide sequence ID" value="NZ_BAZA01000023.1"/>
</dbReference>
<evidence type="ECO:0000313" key="2">
    <source>
        <dbReference type="EMBL" id="STX78324.1"/>
    </source>
</evidence>
<evidence type="ECO:0000313" key="3">
    <source>
        <dbReference type="Proteomes" id="UP000254631"/>
    </source>
</evidence>
<dbReference type="SMART" id="SM00901">
    <property type="entry name" value="FRG"/>
    <property type="match status" value="1"/>
</dbReference>
<accession>A0A378K9B1</accession>
<dbReference type="Pfam" id="PF08867">
    <property type="entry name" value="FRG"/>
    <property type="match status" value="1"/>
</dbReference>
<gene>
    <name evidence="2" type="ORF">NCTC12000_00293</name>
</gene>